<dbReference type="PANTHER" id="PTHR47683:SF2">
    <property type="entry name" value="RNA-BINDING S4 DOMAIN-CONTAINING PROTEIN"/>
    <property type="match status" value="1"/>
</dbReference>
<dbReference type="RefSeq" id="WP_138930969.1">
    <property type="nucleotide sequence ID" value="NZ_SWMU01000001.1"/>
</dbReference>
<dbReference type="InterPro" id="IPR042092">
    <property type="entry name" value="PsdUridine_s_RsuA/RluB/E/F_cat"/>
</dbReference>
<dbReference type="EMBL" id="SWMU01000001">
    <property type="protein sequence ID" value="TKS57266.1"/>
    <property type="molecule type" value="Genomic_DNA"/>
</dbReference>
<feature type="compositionally biased region" description="Basic residues" evidence="4">
    <location>
        <begin position="1"/>
        <end position="16"/>
    </location>
</feature>
<dbReference type="InterPro" id="IPR006145">
    <property type="entry name" value="PsdUridine_synth_RsuA/RluA"/>
</dbReference>
<dbReference type="PANTHER" id="PTHR47683">
    <property type="entry name" value="PSEUDOURIDINE SYNTHASE FAMILY PROTEIN-RELATED"/>
    <property type="match status" value="1"/>
</dbReference>
<evidence type="ECO:0000256" key="3">
    <source>
        <dbReference type="PROSITE-ProRule" id="PRU00182"/>
    </source>
</evidence>
<dbReference type="InterPro" id="IPR050343">
    <property type="entry name" value="RsuA_PseudoU_synthase"/>
</dbReference>
<dbReference type="CDD" id="cd00165">
    <property type="entry name" value="S4"/>
    <property type="match status" value="1"/>
</dbReference>
<evidence type="ECO:0000256" key="2">
    <source>
        <dbReference type="ARBA" id="ARBA00023235"/>
    </source>
</evidence>
<gene>
    <name evidence="6" type="ORF">FCN74_02275</name>
</gene>
<evidence type="ECO:0000313" key="7">
    <source>
        <dbReference type="Proteomes" id="UP000306552"/>
    </source>
</evidence>
<feature type="region of interest" description="Disordered" evidence="4">
    <location>
        <begin position="1"/>
        <end position="26"/>
    </location>
</feature>
<name>A0A4U5TSW3_9FLAO</name>
<dbReference type="SUPFAM" id="SSF55174">
    <property type="entry name" value="Alpha-L RNA-binding motif"/>
    <property type="match status" value="1"/>
</dbReference>
<dbReference type="Gene3D" id="3.30.70.580">
    <property type="entry name" value="Pseudouridine synthase I, catalytic domain, N-terminal subdomain"/>
    <property type="match status" value="1"/>
</dbReference>
<evidence type="ECO:0000313" key="6">
    <source>
        <dbReference type="EMBL" id="TKS57266.1"/>
    </source>
</evidence>
<proteinExistence type="inferred from homology"/>
<organism evidence="6 7">
    <name type="scientific">Mesohalobacter halotolerans</name>
    <dbReference type="NCBI Taxonomy" id="1883405"/>
    <lineage>
        <taxon>Bacteria</taxon>
        <taxon>Pseudomonadati</taxon>
        <taxon>Bacteroidota</taxon>
        <taxon>Flavobacteriia</taxon>
        <taxon>Flavobacteriales</taxon>
        <taxon>Flavobacteriaceae</taxon>
        <taxon>Mesohalobacter</taxon>
    </lineage>
</organism>
<evidence type="ECO:0000256" key="4">
    <source>
        <dbReference type="SAM" id="MobiDB-lite"/>
    </source>
</evidence>
<comment type="similarity">
    <text evidence="1">Belongs to the pseudouridine synthase RsuA family.</text>
</comment>
<dbReference type="Pfam" id="PF00849">
    <property type="entry name" value="PseudoU_synth_2"/>
    <property type="match status" value="1"/>
</dbReference>
<feature type="domain" description="RNA-binding S4" evidence="5">
    <location>
        <begin position="34"/>
        <end position="91"/>
    </location>
</feature>
<dbReference type="GO" id="GO:0003723">
    <property type="term" value="F:RNA binding"/>
    <property type="evidence" value="ECO:0007669"/>
    <property type="project" value="UniProtKB-KW"/>
</dbReference>
<dbReference type="InterPro" id="IPR002942">
    <property type="entry name" value="S4_RNA-bd"/>
</dbReference>
<reference evidence="6 7" key="1">
    <citation type="submission" date="2019-04" db="EMBL/GenBank/DDBJ databases">
        <title>Psychroflexus halotolerans sp. nov., isolated from a marine solar saltern.</title>
        <authorList>
            <person name="Feng X."/>
        </authorList>
    </citation>
    <scope>NUCLEOTIDE SEQUENCE [LARGE SCALE GENOMIC DNA]</scope>
    <source>
        <strain evidence="6 7">WDS2C27</strain>
    </source>
</reference>
<evidence type="ECO:0000256" key="1">
    <source>
        <dbReference type="ARBA" id="ARBA00008348"/>
    </source>
</evidence>
<dbReference type="Proteomes" id="UP000306552">
    <property type="component" value="Unassembled WGS sequence"/>
</dbReference>
<dbReference type="GO" id="GO:0000455">
    <property type="term" value="P:enzyme-directed rRNA pseudouridine synthesis"/>
    <property type="evidence" value="ECO:0007669"/>
    <property type="project" value="UniProtKB-ARBA"/>
</dbReference>
<dbReference type="Pfam" id="PF01479">
    <property type="entry name" value="S4"/>
    <property type="match status" value="1"/>
</dbReference>
<comment type="caution">
    <text evidence="6">The sequence shown here is derived from an EMBL/GenBank/DDBJ whole genome shotgun (WGS) entry which is preliminary data.</text>
</comment>
<dbReference type="OrthoDB" id="9807213at2"/>
<accession>A0A4U5TSW3</accession>
<dbReference type="Gene3D" id="3.30.70.1560">
    <property type="entry name" value="Alpha-L RNA-binding motif"/>
    <property type="match status" value="1"/>
</dbReference>
<dbReference type="AlphaFoldDB" id="A0A4U5TSW3"/>
<protein>
    <submittedName>
        <fullName evidence="6">rRNA pseudouridine synthase</fullName>
    </submittedName>
</protein>
<dbReference type="SUPFAM" id="SSF55120">
    <property type="entry name" value="Pseudouridine synthase"/>
    <property type="match status" value="1"/>
</dbReference>
<keyword evidence="3" id="KW-0694">RNA-binding</keyword>
<keyword evidence="2" id="KW-0413">Isomerase</keyword>
<keyword evidence="7" id="KW-1185">Reference proteome</keyword>
<evidence type="ECO:0000259" key="5">
    <source>
        <dbReference type="SMART" id="SM00363"/>
    </source>
</evidence>
<dbReference type="FunFam" id="3.10.290.10:FF:000003">
    <property type="entry name" value="Pseudouridine synthase"/>
    <property type="match status" value="1"/>
</dbReference>
<sequence length="266" mass="29886">MKSNRSKGKGKKKGQRPNKVSKVDKQIKDPNAGMRLNKYIANAGICSRREADIFIEAGSVSVNGKPVTEMGYKVKLDDEVKFDGRTINPQPKEYYLLNKPQGFYTSGKIEHQNKTALNLLQKVTDAKLEPIGRLENSACGLILYTNDGTLAKKLGNAKKGIPQVYELQLNKVFSIEAMEALKAGVIIEGFKVFIDDVSYINNKSHHHIGLELKSMRPKIVPKLMTKLGYEIIKMDRTVFGNLTKLNLPRGHFRTLKKEEVIRLGML</sequence>
<dbReference type="InterPro" id="IPR036986">
    <property type="entry name" value="S4_RNA-bd_sf"/>
</dbReference>
<dbReference type="InterPro" id="IPR020103">
    <property type="entry name" value="PsdUridine_synth_cat_dom_sf"/>
</dbReference>
<dbReference type="PROSITE" id="PS50889">
    <property type="entry name" value="S4"/>
    <property type="match status" value="1"/>
</dbReference>
<dbReference type="Gene3D" id="3.10.290.10">
    <property type="entry name" value="RNA-binding S4 domain"/>
    <property type="match status" value="1"/>
</dbReference>
<dbReference type="InterPro" id="IPR020094">
    <property type="entry name" value="TruA/RsuA/RluB/E/F_N"/>
</dbReference>
<dbReference type="SMART" id="SM00363">
    <property type="entry name" value="S4"/>
    <property type="match status" value="1"/>
</dbReference>
<dbReference type="GO" id="GO:0120159">
    <property type="term" value="F:rRNA pseudouridine synthase activity"/>
    <property type="evidence" value="ECO:0007669"/>
    <property type="project" value="UniProtKB-ARBA"/>
</dbReference>